<gene>
    <name evidence="1" type="ORF">XINFAN_01074</name>
</gene>
<protein>
    <submittedName>
        <fullName evidence="1">Uncharacterized protein</fullName>
    </submittedName>
</protein>
<accession>A0A3P5WYT7</accession>
<dbReference type="AlphaFoldDB" id="A0A3P5WYT7"/>
<evidence type="ECO:0000313" key="1">
    <source>
        <dbReference type="EMBL" id="VDC23496.1"/>
    </source>
</evidence>
<sequence length="314" mass="31266">MIPGLLKMNTKRRALRAGAVLFVALGAGHLVQTMGAGRPASEPAHAAIRGIETVAASDAGTPAAGKALLPPAASLTGPAPAAAKETAPPPVPEIAAAPDCTPALAVAAAPGALLSLSLSAPCNGGESVSLRHGGLVIAAALDTQGSLRLDLPAFEAAGQVSALLEGGGFASAAAKVDLTGYRRFAVQWMADDAFQLHALEQGADYGAPGDVHAGNAASPEGGALMRLGDPALPVPMLAEVYTWPTGKAVSVRPVVEAAVTATTCGRELAGETVSLSSGRVTVQDLTLTMPGCDAIGDILVLNNLVPEMTLAAMN</sequence>
<name>A0A3P5WYT7_9RHOB</name>
<organism evidence="1 2">
    <name type="scientific">Pseudogemmobacter humi</name>
    <dbReference type="NCBI Taxonomy" id="2483812"/>
    <lineage>
        <taxon>Bacteria</taxon>
        <taxon>Pseudomonadati</taxon>
        <taxon>Pseudomonadota</taxon>
        <taxon>Alphaproteobacteria</taxon>
        <taxon>Rhodobacterales</taxon>
        <taxon>Paracoccaceae</taxon>
        <taxon>Pseudogemmobacter</taxon>
    </lineage>
</organism>
<evidence type="ECO:0000313" key="2">
    <source>
        <dbReference type="Proteomes" id="UP000277498"/>
    </source>
</evidence>
<reference evidence="1 2" key="1">
    <citation type="submission" date="2018-11" db="EMBL/GenBank/DDBJ databases">
        <authorList>
            <person name="Criscuolo A."/>
        </authorList>
    </citation>
    <scope>NUCLEOTIDE SEQUENCE [LARGE SCALE GENOMIC DNA]</scope>
    <source>
        <strain evidence="1">ACIP111625</strain>
    </source>
</reference>
<dbReference type="Proteomes" id="UP000277498">
    <property type="component" value="Unassembled WGS sequence"/>
</dbReference>
<keyword evidence="2" id="KW-1185">Reference proteome</keyword>
<dbReference type="EMBL" id="UXAW01000048">
    <property type="protein sequence ID" value="VDC23496.1"/>
    <property type="molecule type" value="Genomic_DNA"/>
</dbReference>
<proteinExistence type="predicted"/>